<dbReference type="AlphaFoldDB" id="A0A6G1FE48"/>
<feature type="region of interest" description="Disordered" evidence="1">
    <location>
        <begin position="1"/>
        <end position="40"/>
    </location>
</feature>
<sequence>MPHQEIDPAPSSPHERSRATVVPCHASPQPPLGAPHQATSTVSRSTSCLAATFWGFHRRW</sequence>
<reference evidence="2 3" key="1">
    <citation type="submission" date="2019-11" db="EMBL/GenBank/DDBJ databases">
        <title>Whole genome sequence of Oryza granulata.</title>
        <authorList>
            <person name="Li W."/>
        </authorList>
    </citation>
    <scope>NUCLEOTIDE SEQUENCE [LARGE SCALE GENOMIC DNA]</scope>
    <source>
        <strain evidence="3">cv. Menghai</strain>
        <tissue evidence="2">Leaf</tissue>
    </source>
</reference>
<evidence type="ECO:0000313" key="3">
    <source>
        <dbReference type="Proteomes" id="UP000479710"/>
    </source>
</evidence>
<proteinExistence type="predicted"/>
<accession>A0A6G1FE48</accession>
<dbReference type="EMBL" id="SPHZ02000001">
    <property type="protein sequence ID" value="KAF0935149.1"/>
    <property type="molecule type" value="Genomic_DNA"/>
</dbReference>
<keyword evidence="3" id="KW-1185">Reference proteome</keyword>
<name>A0A6G1FE48_9ORYZ</name>
<protein>
    <submittedName>
        <fullName evidence="2">Uncharacterized protein</fullName>
    </submittedName>
</protein>
<evidence type="ECO:0000256" key="1">
    <source>
        <dbReference type="SAM" id="MobiDB-lite"/>
    </source>
</evidence>
<comment type="caution">
    <text evidence="2">The sequence shown here is derived from an EMBL/GenBank/DDBJ whole genome shotgun (WGS) entry which is preliminary data.</text>
</comment>
<dbReference type="Proteomes" id="UP000479710">
    <property type="component" value="Unassembled WGS sequence"/>
</dbReference>
<organism evidence="2 3">
    <name type="scientific">Oryza meyeriana var. granulata</name>
    <dbReference type="NCBI Taxonomy" id="110450"/>
    <lineage>
        <taxon>Eukaryota</taxon>
        <taxon>Viridiplantae</taxon>
        <taxon>Streptophyta</taxon>
        <taxon>Embryophyta</taxon>
        <taxon>Tracheophyta</taxon>
        <taxon>Spermatophyta</taxon>
        <taxon>Magnoliopsida</taxon>
        <taxon>Liliopsida</taxon>
        <taxon>Poales</taxon>
        <taxon>Poaceae</taxon>
        <taxon>BOP clade</taxon>
        <taxon>Oryzoideae</taxon>
        <taxon>Oryzeae</taxon>
        <taxon>Oryzinae</taxon>
        <taxon>Oryza</taxon>
        <taxon>Oryza meyeriana</taxon>
    </lineage>
</organism>
<evidence type="ECO:0000313" key="2">
    <source>
        <dbReference type="EMBL" id="KAF0935149.1"/>
    </source>
</evidence>
<gene>
    <name evidence="2" type="ORF">E2562_030432</name>
</gene>